<feature type="transmembrane region" description="Helical" evidence="9">
    <location>
        <begin position="414"/>
        <end position="434"/>
    </location>
</feature>
<feature type="transmembrane region" description="Helical" evidence="9">
    <location>
        <begin position="13"/>
        <end position="32"/>
    </location>
</feature>
<dbReference type="AlphaFoldDB" id="A0A554XJY4"/>
<evidence type="ECO:0000256" key="8">
    <source>
        <dbReference type="SAM" id="MobiDB-lite"/>
    </source>
</evidence>
<dbReference type="RefSeq" id="WP_144327228.1">
    <property type="nucleotide sequence ID" value="NZ_VJON01000002.1"/>
</dbReference>
<name>A0A554XJY4_9BURK</name>
<dbReference type="PANTHER" id="PTHR43302">
    <property type="entry name" value="TRANSPORTER ARSB-RELATED"/>
    <property type="match status" value="1"/>
</dbReference>
<dbReference type="GO" id="GO:0005886">
    <property type="term" value="C:plasma membrane"/>
    <property type="evidence" value="ECO:0007669"/>
    <property type="project" value="UniProtKB-SubCell"/>
</dbReference>
<evidence type="ECO:0000313" key="11">
    <source>
        <dbReference type="EMBL" id="TSE36142.1"/>
    </source>
</evidence>
<feature type="transmembrane region" description="Helical" evidence="9">
    <location>
        <begin position="103"/>
        <end position="133"/>
    </location>
</feature>
<evidence type="ECO:0000256" key="5">
    <source>
        <dbReference type="ARBA" id="ARBA00022692"/>
    </source>
</evidence>
<feature type="transmembrane region" description="Helical" evidence="9">
    <location>
        <begin position="253"/>
        <end position="269"/>
    </location>
</feature>
<feature type="transmembrane region" description="Helical" evidence="9">
    <location>
        <begin position="145"/>
        <end position="165"/>
    </location>
</feature>
<reference evidence="11 12" key="1">
    <citation type="submission" date="2019-07" db="EMBL/GenBank/DDBJ databases">
        <title>Tepidimonas charontis SPSP-6 draft genome.</title>
        <authorList>
            <person name="Da Costa M.S."/>
            <person name="Froufe H.J.C."/>
            <person name="Egas C."/>
            <person name="Albuquerque L."/>
        </authorList>
    </citation>
    <scope>NUCLEOTIDE SEQUENCE [LARGE SCALE GENOMIC DNA]</scope>
    <source>
        <strain evidence="11 12">SPSP-6</strain>
    </source>
</reference>
<comment type="subcellular location">
    <subcellularLocation>
        <location evidence="1">Cell membrane</location>
        <topology evidence="1">Multi-pass membrane protein</topology>
    </subcellularLocation>
</comment>
<feature type="transmembrane region" description="Helical" evidence="9">
    <location>
        <begin position="290"/>
        <end position="311"/>
    </location>
</feature>
<evidence type="ECO:0000313" key="12">
    <source>
        <dbReference type="Proteomes" id="UP000318294"/>
    </source>
</evidence>
<keyword evidence="3" id="KW-0813">Transport</keyword>
<dbReference type="EMBL" id="VJON01000002">
    <property type="protein sequence ID" value="TSE36142.1"/>
    <property type="molecule type" value="Genomic_DNA"/>
</dbReference>
<keyword evidence="5 9" id="KW-0812">Transmembrane</keyword>
<sequence length="435" mass="45694">MLTDGLAPPWRDIASATIFAVVYIGMFLGGLPRLKLDRTGVAVLGAIAMTAVHGWSVPEAAVAIDLPTLALLFAFMLISAQLRLGGFYVAVTRAVGAWPLPASALLAVLLTVVAALSAVFSNDVVCLAVTPVVVRIAWRRGWDPVPWLVGVACAANIGSAATLIGNPQNMLIGSVLQVPFGAYVRAAAAPVALALLALWAWLAWRLRAAPAAPSSPDAQSRSDGAAVPARPDAPARFEVPADDTADRWQSTKGLMVAAFLLIVFLWTDWRHDVAALVGAGVLLLSRRLHSAHVMGLVDWPLLLLFVGLFIVNRGFELTGWPAQAVATLAQQGVTLADPLVLAAVGVTLSNLISNVPAVMLLLPHLSTPEQAVTLALVSTFAGNLLLVGSIANLIVADLAARDGVLIDWRQHLRIGVPVTAASLLAWWLAHGGLIR</sequence>
<dbReference type="InterPro" id="IPR004680">
    <property type="entry name" value="Cit_transptr-like_dom"/>
</dbReference>
<keyword evidence="6 9" id="KW-1133">Transmembrane helix</keyword>
<keyword evidence="12" id="KW-1185">Reference proteome</keyword>
<protein>
    <submittedName>
        <fullName evidence="11">Putative transporter</fullName>
    </submittedName>
</protein>
<keyword evidence="7 9" id="KW-0472">Membrane</keyword>
<evidence type="ECO:0000256" key="9">
    <source>
        <dbReference type="SAM" id="Phobius"/>
    </source>
</evidence>
<evidence type="ECO:0000256" key="3">
    <source>
        <dbReference type="ARBA" id="ARBA00022448"/>
    </source>
</evidence>
<keyword evidence="4" id="KW-1003">Cell membrane</keyword>
<proteinExistence type="inferred from homology"/>
<gene>
    <name evidence="11" type="ORF">Tchar_00191</name>
</gene>
<dbReference type="OrthoDB" id="3177666at2"/>
<evidence type="ECO:0000256" key="7">
    <source>
        <dbReference type="ARBA" id="ARBA00023136"/>
    </source>
</evidence>
<comment type="similarity">
    <text evidence="2">Belongs to the CitM (TC 2.A.11) transporter family.</text>
</comment>
<feature type="compositionally biased region" description="Low complexity" evidence="8">
    <location>
        <begin position="225"/>
        <end position="236"/>
    </location>
</feature>
<feature type="transmembrane region" description="Helical" evidence="9">
    <location>
        <begin position="339"/>
        <end position="362"/>
    </location>
</feature>
<dbReference type="GO" id="GO:0015105">
    <property type="term" value="F:arsenite transmembrane transporter activity"/>
    <property type="evidence" value="ECO:0007669"/>
    <property type="project" value="InterPro"/>
</dbReference>
<evidence type="ECO:0000256" key="2">
    <source>
        <dbReference type="ARBA" id="ARBA00009843"/>
    </source>
</evidence>
<evidence type="ECO:0000256" key="1">
    <source>
        <dbReference type="ARBA" id="ARBA00004651"/>
    </source>
</evidence>
<evidence type="ECO:0000259" key="10">
    <source>
        <dbReference type="Pfam" id="PF03600"/>
    </source>
</evidence>
<feature type="transmembrane region" description="Helical" evidence="9">
    <location>
        <begin position="39"/>
        <end position="57"/>
    </location>
</feature>
<accession>A0A554XJY4</accession>
<feature type="transmembrane region" description="Helical" evidence="9">
    <location>
        <begin position="374"/>
        <end position="394"/>
    </location>
</feature>
<dbReference type="Proteomes" id="UP000318294">
    <property type="component" value="Unassembled WGS sequence"/>
</dbReference>
<feature type="domain" description="Citrate transporter-like" evidence="10">
    <location>
        <begin position="35"/>
        <end position="380"/>
    </location>
</feature>
<feature type="region of interest" description="Disordered" evidence="8">
    <location>
        <begin position="213"/>
        <end position="241"/>
    </location>
</feature>
<organism evidence="11 12">
    <name type="scientific">Tepidimonas charontis</name>
    <dbReference type="NCBI Taxonomy" id="2267262"/>
    <lineage>
        <taxon>Bacteria</taxon>
        <taxon>Pseudomonadati</taxon>
        <taxon>Pseudomonadota</taxon>
        <taxon>Betaproteobacteria</taxon>
        <taxon>Burkholderiales</taxon>
        <taxon>Tepidimonas</taxon>
    </lineage>
</organism>
<evidence type="ECO:0000256" key="6">
    <source>
        <dbReference type="ARBA" id="ARBA00022989"/>
    </source>
</evidence>
<dbReference type="PANTHER" id="PTHR43302:SF5">
    <property type="entry name" value="TRANSPORTER ARSB-RELATED"/>
    <property type="match status" value="1"/>
</dbReference>
<dbReference type="PRINTS" id="PR00758">
    <property type="entry name" value="ARSENICPUMP"/>
</dbReference>
<feature type="transmembrane region" description="Helical" evidence="9">
    <location>
        <begin position="186"/>
        <end position="204"/>
    </location>
</feature>
<comment type="caution">
    <text evidence="11">The sequence shown here is derived from an EMBL/GenBank/DDBJ whole genome shotgun (WGS) entry which is preliminary data.</text>
</comment>
<dbReference type="Pfam" id="PF03600">
    <property type="entry name" value="CitMHS"/>
    <property type="match status" value="1"/>
</dbReference>
<dbReference type="InterPro" id="IPR000802">
    <property type="entry name" value="Arsenical_pump_ArsB"/>
</dbReference>
<feature type="transmembrane region" description="Helical" evidence="9">
    <location>
        <begin position="69"/>
        <end position="91"/>
    </location>
</feature>
<evidence type="ECO:0000256" key="4">
    <source>
        <dbReference type="ARBA" id="ARBA00022475"/>
    </source>
</evidence>